<dbReference type="Proteomes" id="UP001385499">
    <property type="component" value="Unassembled WGS sequence"/>
</dbReference>
<gene>
    <name evidence="1" type="ORF">V6575_10355</name>
</gene>
<evidence type="ECO:0000313" key="1">
    <source>
        <dbReference type="EMBL" id="MEJ8474490.1"/>
    </source>
</evidence>
<evidence type="ECO:0000313" key="2">
    <source>
        <dbReference type="Proteomes" id="UP001385499"/>
    </source>
</evidence>
<accession>A0ABU8TJZ4</accession>
<name>A0ABU8TJZ4_9HYPH</name>
<dbReference type="EMBL" id="JBAKIA010000005">
    <property type="protein sequence ID" value="MEJ8474490.1"/>
    <property type="molecule type" value="Genomic_DNA"/>
</dbReference>
<sequence>MHTPLCFRSEIHVPGLGNSVKQDLKTLKATVDERNLTDMWDMMLMLDYNVANADDLSPETREEFYGIISLLLKAFKE</sequence>
<dbReference type="RefSeq" id="WP_340274237.1">
    <property type="nucleotide sequence ID" value="NZ_JBAKIA010000005.1"/>
</dbReference>
<reference evidence="1 2" key="1">
    <citation type="submission" date="2024-02" db="EMBL/GenBank/DDBJ databases">
        <title>Roseibium algae sp. nov., isolated from marine alga (Grateloupia sp.), showing potential in myo-inositol conversion.</title>
        <authorList>
            <person name="Wang Y."/>
        </authorList>
    </citation>
    <scope>NUCLEOTIDE SEQUENCE [LARGE SCALE GENOMIC DNA]</scope>
    <source>
        <strain evidence="1 2">H3510</strain>
    </source>
</reference>
<comment type="caution">
    <text evidence="1">The sequence shown here is derived from an EMBL/GenBank/DDBJ whole genome shotgun (WGS) entry which is preliminary data.</text>
</comment>
<organism evidence="1 2">
    <name type="scientific">Roseibium algae</name>
    <dbReference type="NCBI Taxonomy" id="3123038"/>
    <lineage>
        <taxon>Bacteria</taxon>
        <taxon>Pseudomonadati</taxon>
        <taxon>Pseudomonadota</taxon>
        <taxon>Alphaproteobacteria</taxon>
        <taxon>Hyphomicrobiales</taxon>
        <taxon>Stappiaceae</taxon>
        <taxon>Roseibium</taxon>
    </lineage>
</organism>
<proteinExistence type="predicted"/>
<protein>
    <submittedName>
        <fullName evidence="1">Uncharacterized protein</fullName>
    </submittedName>
</protein>
<keyword evidence="2" id="KW-1185">Reference proteome</keyword>